<proteinExistence type="predicted"/>
<protein>
    <submittedName>
        <fullName evidence="1">Uncharacterized protein</fullName>
    </submittedName>
</protein>
<name>A0A8C3MHP1_GEOPR</name>
<accession>A0A8C3MHP1</accession>
<sequence length="96" mass="10561">MNLLQSLKSLIPINKLNSLIFNSHSGCTERVLWQMLKSFQATKLAGSLGVCADVSRIQIISFSAIMTIGGRRFPFTLSTENSIMQGSYCPYSRAGN</sequence>
<reference evidence="1" key="1">
    <citation type="submission" date="2020-02" db="EMBL/GenBank/DDBJ databases">
        <authorList>
            <person name="Enbody D E."/>
            <person name="Pettersson E M."/>
        </authorList>
    </citation>
    <scope>NUCLEOTIDE SEQUENCE [LARGE SCALE GENOMIC DNA]</scope>
</reference>
<accession>A0A8U8AVC5</accession>
<evidence type="ECO:0000313" key="2">
    <source>
        <dbReference type="Proteomes" id="UP000694382"/>
    </source>
</evidence>
<dbReference type="AlphaFoldDB" id="A0A8C3MHP1"/>
<organism evidence="1 2">
    <name type="scientific">Geospiza parvula</name>
    <name type="common">Small tree-finch</name>
    <name type="synonym">Camarhynchus parvulus</name>
    <dbReference type="NCBI Taxonomy" id="87175"/>
    <lineage>
        <taxon>Eukaryota</taxon>
        <taxon>Metazoa</taxon>
        <taxon>Chordata</taxon>
        <taxon>Craniata</taxon>
        <taxon>Vertebrata</taxon>
        <taxon>Euteleostomi</taxon>
        <taxon>Archelosauria</taxon>
        <taxon>Archosauria</taxon>
        <taxon>Dinosauria</taxon>
        <taxon>Saurischia</taxon>
        <taxon>Theropoda</taxon>
        <taxon>Coelurosauria</taxon>
        <taxon>Aves</taxon>
        <taxon>Neognathae</taxon>
        <taxon>Neoaves</taxon>
        <taxon>Telluraves</taxon>
        <taxon>Australaves</taxon>
        <taxon>Passeriformes</taxon>
        <taxon>Thraupidae</taxon>
        <taxon>Camarhynchus</taxon>
    </lineage>
</organism>
<keyword evidence="2" id="KW-1185">Reference proteome</keyword>
<dbReference type="Ensembl" id="ENSCPVT00000005589.2">
    <property type="protein sequence ID" value="ENSCPVP00000005383.2"/>
    <property type="gene ID" value="ENSCPVG00000003968.2"/>
</dbReference>
<evidence type="ECO:0000313" key="1">
    <source>
        <dbReference type="Ensembl" id="ENSCPVP00000005383.2"/>
    </source>
</evidence>
<reference evidence="1" key="3">
    <citation type="submission" date="2025-09" db="UniProtKB">
        <authorList>
            <consortium name="Ensembl"/>
        </authorList>
    </citation>
    <scope>IDENTIFICATION</scope>
</reference>
<dbReference type="Proteomes" id="UP000694382">
    <property type="component" value="Chromosome 5"/>
</dbReference>
<reference evidence="1" key="2">
    <citation type="submission" date="2025-08" db="UniProtKB">
        <authorList>
            <consortium name="Ensembl"/>
        </authorList>
    </citation>
    <scope>IDENTIFICATION</scope>
</reference>